<dbReference type="Proteomes" id="UP001597112">
    <property type="component" value="Unassembled WGS sequence"/>
</dbReference>
<evidence type="ECO:0008006" key="4">
    <source>
        <dbReference type="Google" id="ProtNLM"/>
    </source>
</evidence>
<dbReference type="EMBL" id="JBHTKA010000016">
    <property type="protein sequence ID" value="MFD1003495.1"/>
    <property type="molecule type" value="Genomic_DNA"/>
</dbReference>
<keyword evidence="1" id="KW-0732">Signal</keyword>
<protein>
    <recommendedName>
        <fullName evidence="4">DUF4625 domain-containing protein</fullName>
    </recommendedName>
</protein>
<reference evidence="3" key="1">
    <citation type="journal article" date="2019" name="Int. J. Syst. Evol. Microbiol.">
        <title>The Global Catalogue of Microorganisms (GCM) 10K type strain sequencing project: providing services to taxonomists for standard genome sequencing and annotation.</title>
        <authorList>
            <consortium name="The Broad Institute Genomics Platform"/>
            <consortium name="The Broad Institute Genome Sequencing Center for Infectious Disease"/>
            <person name="Wu L."/>
            <person name="Ma J."/>
        </authorList>
    </citation>
    <scope>NUCLEOTIDE SEQUENCE [LARGE SCALE GENOMIC DNA]</scope>
    <source>
        <strain evidence="3">CCUG 58938</strain>
    </source>
</reference>
<sequence length="141" mass="15201">MKIYSYINIVCLMLVVAVMVSCEENEVVPDNTKQGEVTVTIASIASSNAKPAASETITVTLKFVNLPEDKVKSVLLKAKAGTADYTPVQTFDEGSAATGKEIVHEVPYVVTAPKGTVITFDMIVTSQKEYPLTRRTSVTVN</sequence>
<name>A0ABW3KB69_9BACT</name>
<organism evidence="2 3">
    <name type="scientific">Ohtaekwangia kribbensis</name>
    <dbReference type="NCBI Taxonomy" id="688913"/>
    <lineage>
        <taxon>Bacteria</taxon>
        <taxon>Pseudomonadati</taxon>
        <taxon>Bacteroidota</taxon>
        <taxon>Cytophagia</taxon>
        <taxon>Cytophagales</taxon>
        <taxon>Fulvivirgaceae</taxon>
        <taxon>Ohtaekwangia</taxon>
    </lineage>
</organism>
<gene>
    <name evidence="2" type="ORF">ACFQ21_29490</name>
</gene>
<evidence type="ECO:0000313" key="2">
    <source>
        <dbReference type="EMBL" id="MFD1003495.1"/>
    </source>
</evidence>
<dbReference type="RefSeq" id="WP_377586260.1">
    <property type="nucleotide sequence ID" value="NZ_JBHTKA010000016.1"/>
</dbReference>
<evidence type="ECO:0000313" key="3">
    <source>
        <dbReference type="Proteomes" id="UP001597112"/>
    </source>
</evidence>
<feature type="signal peptide" evidence="1">
    <location>
        <begin position="1"/>
        <end position="22"/>
    </location>
</feature>
<evidence type="ECO:0000256" key="1">
    <source>
        <dbReference type="SAM" id="SignalP"/>
    </source>
</evidence>
<accession>A0ABW3KB69</accession>
<dbReference type="PROSITE" id="PS51257">
    <property type="entry name" value="PROKAR_LIPOPROTEIN"/>
    <property type="match status" value="1"/>
</dbReference>
<comment type="caution">
    <text evidence="2">The sequence shown here is derived from an EMBL/GenBank/DDBJ whole genome shotgun (WGS) entry which is preliminary data.</text>
</comment>
<keyword evidence="3" id="KW-1185">Reference proteome</keyword>
<feature type="chain" id="PRO_5045693587" description="DUF4625 domain-containing protein" evidence="1">
    <location>
        <begin position="23"/>
        <end position="141"/>
    </location>
</feature>
<proteinExistence type="predicted"/>